<evidence type="ECO:0000313" key="1">
    <source>
        <dbReference type="EMBL" id="CAG9328749.1"/>
    </source>
</evidence>
<dbReference type="Proteomes" id="UP001162131">
    <property type="component" value="Unassembled WGS sequence"/>
</dbReference>
<evidence type="ECO:0000313" key="2">
    <source>
        <dbReference type="Proteomes" id="UP001162131"/>
    </source>
</evidence>
<protein>
    <submittedName>
        <fullName evidence="1">Uncharacterized protein</fullName>
    </submittedName>
</protein>
<sequence length="93" mass="10780">MYRILIEQRAYGMFFAVEPESASLQILIERVAAVGNIHEIERVNNAYAHISGPYGIFLLSGMLNQQVYPKRFIELYGFRHAHNILDWVSSFTF</sequence>
<dbReference type="AlphaFoldDB" id="A0AAU9JUE9"/>
<proteinExistence type="predicted"/>
<name>A0AAU9JUE9_9CILI</name>
<reference evidence="1" key="1">
    <citation type="submission" date="2021-09" db="EMBL/GenBank/DDBJ databases">
        <authorList>
            <consortium name="AG Swart"/>
            <person name="Singh M."/>
            <person name="Singh A."/>
            <person name="Seah K."/>
            <person name="Emmerich C."/>
        </authorList>
    </citation>
    <scope>NUCLEOTIDE SEQUENCE</scope>
    <source>
        <strain evidence="1">ATCC30299</strain>
    </source>
</reference>
<comment type="caution">
    <text evidence="1">The sequence shown here is derived from an EMBL/GenBank/DDBJ whole genome shotgun (WGS) entry which is preliminary data.</text>
</comment>
<keyword evidence="2" id="KW-1185">Reference proteome</keyword>
<dbReference type="EMBL" id="CAJZBQ010000046">
    <property type="protein sequence ID" value="CAG9328749.1"/>
    <property type="molecule type" value="Genomic_DNA"/>
</dbReference>
<gene>
    <name evidence="1" type="ORF">BSTOLATCC_MIC46740</name>
</gene>
<organism evidence="1 2">
    <name type="scientific">Blepharisma stoltei</name>
    <dbReference type="NCBI Taxonomy" id="1481888"/>
    <lineage>
        <taxon>Eukaryota</taxon>
        <taxon>Sar</taxon>
        <taxon>Alveolata</taxon>
        <taxon>Ciliophora</taxon>
        <taxon>Postciliodesmatophora</taxon>
        <taxon>Heterotrichea</taxon>
        <taxon>Heterotrichida</taxon>
        <taxon>Blepharismidae</taxon>
        <taxon>Blepharisma</taxon>
    </lineage>
</organism>
<accession>A0AAU9JUE9</accession>